<evidence type="ECO:0000313" key="2">
    <source>
        <dbReference type="EMBL" id="MBD3327324.1"/>
    </source>
</evidence>
<dbReference type="PANTHER" id="PTHR30001">
    <property type="entry name" value="RIBONUCLEASE"/>
    <property type="match status" value="1"/>
</dbReference>
<reference evidence="2" key="1">
    <citation type="submission" date="2019-11" db="EMBL/GenBank/DDBJ databases">
        <title>Microbial mats filling the niche in hypersaline microbial mats.</title>
        <authorList>
            <person name="Wong H.L."/>
            <person name="Macleod F.I."/>
            <person name="White R.A. III"/>
            <person name="Burns B.P."/>
        </authorList>
    </citation>
    <scope>NUCLEOTIDE SEQUENCE</scope>
    <source>
        <strain evidence="2">Rbin_158</strain>
    </source>
</reference>
<dbReference type="GO" id="GO:0006364">
    <property type="term" value="P:rRNA processing"/>
    <property type="evidence" value="ECO:0007669"/>
    <property type="project" value="TreeGrafter"/>
</dbReference>
<accession>A0A9D5JZP6</accession>
<dbReference type="PANTHER" id="PTHR30001:SF0">
    <property type="entry name" value="RIBONUCLEASE G"/>
    <property type="match status" value="1"/>
</dbReference>
<dbReference type="Gene3D" id="2.40.50.140">
    <property type="entry name" value="Nucleic acid-binding proteins"/>
    <property type="match status" value="1"/>
</dbReference>
<dbReference type="Proteomes" id="UP000649604">
    <property type="component" value="Unassembled WGS sequence"/>
</dbReference>
<dbReference type="AlphaFoldDB" id="A0A9D5JZP6"/>
<comment type="caution">
    <text evidence="2">The sequence shown here is derived from an EMBL/GenBank/DDBJ whole genome shotgun (WGS) entry which is preliminary data.</text>
</comment>
<feature type="domain" description="S1 motif" evidence="1">
    <location>
        <begin position="39"/>
        <end position="75"/>
    </location>
</feature>
<dbReference type="InterPro" id="IPR003029">
    <property type="entry name" value="S1_domain"/>
</dbReference>
<proteinExistence type="predicted"/>
<dbReference type="GO" id="GO:0003723">
    <property type="term" value="F:RNA binding"/>
    <property type="evidence" value="ECO:0007669"/>
    <property type="project" value="InterPro"/>
</dbReference>
<protein>
    <submittedName>
        <fullName evidence="2">Rne/Rng family ribonuclease</fullName>
    </submittedName>
</protein>
<dbReference type="SUPFAM" id="SSF50249">
    <property type="entry name" value="Nucleic acid-binding proteins"/>
    <property type="match status" value="1"/>
</dbReference>
<dbReference type="GO" id="GO:0005737">
    <property type="term" value="C:cytoplasm"/>
    <property type="evidence" value="ECO:0007669"/>
    <property type="project" value="TreeGrafter"/>
</dbReference>
<evidence type="ECO:0000259" key="1">
    <source>
        <dbReference type="PROSITE" id="PS50126"/>
    </source>
</evidence>
<dbReference type="InterPro" id="IPR004659">
    <property type="entry name" value="RNase_E/G"/>
</dbReference>
<name>A0A9D5JZP6_9BACT</name>
<dbReference type="GO" id="GO:0004540">
    <property type="term" value="F:RNA nuclease activity"/>
    <property type="evidence" value="ECO:0007669"/>
    <property type="project" value="InterPro"/>
</dbReference>
<gene>
    <name evidence="2" type="ORF">GF339_22250</name>
</gene>
<dbReference type="PROSITE" id="PS50126">
    <property type="entry name" value="S1"/>
    <property type="match status" value="1"/>
</dbReference>
<evidence type="ECO:0000313" key="3">
    <source>
        <dbReference type="Proteomes" id="UP000649604"/>
    </source>
</evidence>
<dbReference type="InterPro" id="IPR012340">
    <property type="entry name" value="NA-bd_OB-fold"/>
</dbReference>
<dbReference type="EMBL" id="WJJP01000722">
    <property type="protein sequence ID" value="MBD3327324.1"/>
    <property type="molecule type" value="Genomic_DNA"/>
</dbReference>
<sequence length="75" mass="8320">MSQEIIINSTPQQTRVALVEDGQVAEVSIERNKHRGVVGNIYKGRVSKVLPGMQAAFVDIGLKKDAFLYVLDVYD</sequence>
<feature type="non-terminal residue" evidence="2">
    <location>
        <position position="75"/>
    </location>
</feature>
<organism evidence="2 3">
    <name type="scientific">candidate division KSB3 bacterium</name>
    <dbReference type="NCBI Taxonomy" id="2044937"/>
    <lineage>
        <taxon>Bacteria</taxon>
        <taxon>candidate division KSB3</taxon>
    </lineage>
</organism>